<comment type="caution">
    <text evidence="2">The sequence shown here is derived from an EMBL/GenBank/DDBJ whole genome shotgun (WGS) entry which is preliminary data.</text>
</comment>
<evidence type="ECO:0000256" key="1">
    <source>
        <dbReference type="SAM" id="MobiDB-lite"/>
    </source>
</evidence>
<dbReference type="AlphaFoldDB" id="A0A8S3WW68"/>
<keyword evidence="3" id="KW-1185">Reference proteome</keyword>
<evidence type="ECO:0000313" key="3">
    <source>
        <dbReference type="Proteomes" id="UP000691718"/>
    </source>
</evidence>
<gene>
    <name evidence="2" type="ORF">PAPOLLO_LOCUS10481</name>
</gene>
<sequence>MVESYVESRYVNEDDVTVESDASIDDDYVQKSDHDSKLEQNALSSEESEAEEAEIQQRFFSAKDKTTKCFKVKGRPAVRTCSQNIVSEAPGPKVLDTCLYPDNGIAVIVSS</sequence>
<reference evidence="2" key="1">
    <citation type="submission" date="2021-04" db="EMBL/GenBank/DDBJ databases">
        <authorList>
            <person name="Tunstrom K."/>
        </authorList>
    </citation>
    <scope>NUCLEOTIDE SEQUENCE</scope>
</reference>
<evidence type="ECO:0000313" key="2">
    <source>
        <dbReference type="EMBL" id="CAG4982604.1"/>
    </source>
</evidence>
<feature type="region of interest" description="Disordered" evidence="1">
    <location>
        <begin position="21"/>
        <end position="54"/>
    </location>
</feature>
<accession>A0A8S3WW68</accession>
<dbReference type="EMBL" id="CAJQZP010000746">
    <property type="protein sequence ID" value="CAG4982604.1"/>
    <property type="molecule type" value="Genomic_DNA"/>
</dbReference>
<feature type="compositionally biased region" description="Basic and acidic residues" evidence="1">
    <location>
        <begin position="28"/>
        <end position="38"/>
    </location>
</feature>
<dbReference type="Proteomes" id="UP000691718">
    <property type="component" value="Unassembled WGS sequence"/>
</dbReference>
<name>A0A8S3WW68_PARAO</name>
<organism evidence="2 3">
    <name type="scientific">Parnassius apollo</name>
    <name type="common">Apollo butterfly</name>
    <name type="synonym">Papilio apollo</name>
    <dbReference type="NCBI Taxonomy" id="110799"/>
    <lineage>
        <taxon>Eukaryota</taxon>
        <taxon>Metazoa</taxon>
        <taxon>Ecdysozoa</taxon>
        <taxon>Arthropoda</taxon>
        <taxon>Hexapoda</taxon>
        <taxon>Insecta</taxon>
        <taxon>Pterygota</taxon>
        <taxon>Neoptera</taxon>
        <taxon>Endopterygota</taxon>
        <taxon>Lepidoptera</taxon>
        <taxon>Glossata</taxon>
        <taxon>Ditrysia</taxon>
        <taxon>Papilionoidea</taxon>
        <taxon>Papilionidae</taxon>
        <taxon>Parnassiinae</taxon>
        <taxon>Parnassini</taxon>
        <taxon>Parnassius</taxon>
        <taxon>Parnassius</taxon>
    </lineage>
</organism>
<protein>
    <submittedName>
        <fullName evidence="2">(apollo) hypothetical protein</fullName>
    </submittedName>
</protein>
<dbReference type="OrthoDB" id="7468863at2759"/>
<proteinExistence type="predicted"/>